<proteinExistence type="predicted"/>
<evidence type="ECO:0000313" key="3">
    <source>
        <dbReference type="Proteomes" id="UP001230268"/>
    </source>
</evidence>
<sequence>MGVCSVITLIAFVLAGIPHTGSLSSSYRNDSTRSLTQTKHGHMAFVTPFRRTHGLSTRRKGHGVANGGLVRFAEDSDEQTAVPDTTDAENRDLVPELGRVHVDKEDNVTIHEQLERKSIEYIDNSMLEGDQVDTSHKENGSEEAKDSNYFNWDRIRDNRNQTSEEVIKSVDSTGSRELERGQRPIVTGHGTDMEIHIEDYPTNVDTGRLNEWNPAWVPGEKVMSFFPILVDEYSLMPSPLQLGFEEPVTFRGKYVDMTFNSLLETMEFPGGASKQIFGMCFINPTSGQLAPLAVYAELLSREAFVDGGGERLKVEGRVLGRVILSQVVMEEPFIKAKIIPMEDNPNFTQAEEVPKLVDEITSLYESCNKVECEMMELLEQPYAVARVKERVNLHDLIDQRLDKFNVDLEKGPQAFAQIAAYTAFDYHLTADERYDALVMQDSFDRLRYVRDCLRKKLKQLNILKKAPREKLEDIVEQMKQMQLNKEDTIREKLEEAEKSEEQ</sequence>
<name>A0AAD8LGZ1_BABGI</name>
<evidence type="ECO:0008006" key="4">
    <source>
        <dbReference type="Google" id="ProtNLM"/>
    </source>
</evidence>
<protein>
    <recommendedName>
        <fullName evidence="4">Lon N-terminal domain-containing protein</fullName>
    </recommendedName>
</protein>
<comment type="caution">
    <text evidence="2">The sequence shown here is derived from an EMBL/GenBank/DDBJ whole genome shotgun (WGS) entry which is preliminary data.</text>
</comment>
<keyword evidence="1" id="KW-0732">Signal</keyword>
<feature type="signal peptide" evidence="1">
    <location>
        <begin position="1"/>
        <end position="15"/>
    </location>
</feature>
<evidence type="ECO:0000313" key="2">
    <source>
        <dbReference type="EMBL" id="KAK1442004.1"/>
    </source>
</evidence>
<reference evidence="2" key="1">
    <citation type="submission" date="2023-08" db="EMBL/GenBank/DDBJ databases">
        <title>Draft sequence of the Babesia gibsoni genome.</title>
        <authorList>
            <person name="Yamagishi J.Y."/>
            <person name="Xuan X.X."/>
        </authorList>
    </citation>
    <scope>NUCLEOTIDE SEQUENCE</scope>
    <source>
        <strain evidence="2">Azabu</strain>
    </source>
</reference>
<dbReference type="AlphaFoldDB" id="A0AAD8LGZ1"/>
<gene>
    <name evidence="2" type="ORF">BgAZ_400340</name>
</gene>
<accession>A0AAD8LGZ1</accession>
<feature type="chain" id="PRO_5042094466" description="Lon N-terminal domain-containing protein" evidence="1">
    <location>
        <begin position="16"/>
        <end position="502"/>
    </location>
</feature>
<organism evidence="2 3">
    <name type="scientific">Babesia gibsoni</name>
    <dbReference type="NCBI Taxonomy" id="33632"/>
    <lineage>
        <taxon>Eukaryota</taxon>
        <taxon>Sar</taxon>
        <taxon>Alveolata</taxon>
        <taxon>Apicomplexa</taxon>
        <taxon>Aconoidasida</taxon>
        <taxon>Piroplasmida</taxon>
        <taxon>Babesiidae</taxon>
        <taxon>Babesia</taxon>
    </lineage>
</organism>
<dbReference type="EMBL" id="JAVEPI010000004">
    <property type="protein sequence ID" value="KAK1442004.1"/>
    <property type="molecule type" value="Genomic_DNA"/>
</dbReference>
<keyword evidence="3" id="KW-1185">Reference proteome</keyword>
<dbReference type="Proteomes" id="UP001230268">
    <property type="component" value="Unassembled WGS sequence"/>
</dbReference>
<evidence type="ECO:0000256" key="1">
    <source>
        <dbReference type="SAM" id="SignalP"/>
    </source>
</evidence>